<accession>A0A1R3H4D0</accession>
<protein>
    <submittedName>
        <fullName evidence="2">Uncharacterized protein</fullName>
    </submittedName>
</protein>
<feature type="region of interest" description="Disordered" evidence="1">
    <location>
        <begin position="1"/>
        <end position="35"/>
    </location>
</feature>
<evidence type="ECO:0000313" key="2">
    <source>
        <dbReference type="EMBL" id="OMO65194.1"/>
    </source>
</evidence>
<evidence type="ECO:0000256" key="1">
    <source>
        <dbReference type="SAM" id="MobiDB-lite"/>
    </source>
</evidence>
<dbReference type="EMBL" id="AWUE01020854">
    <property type="protein sequence ID" value="OMO65194.1"/>
    <property type="molecule type" value="Genomic_DNA"/>
</dbReference>
<gene>
    <name evidence="2" type="ORF">COLO4_31432</name>
</gene>
<reference evidence="3" key="1">
    <citation type="submission" date="2013-09" db="EMBL/GenBank/DDBJ databases">
        <title>Corchorus olitorius genome sequencing.</title>
        <authorList>
            <person name="Alam M."/>
            <person name="Haque M.S."/>
            <person name="Islam M.S."/>
            <person name="Emdad E.M."/>
            <person name="Islam M.M."/>
            <person name="Ahmed B."/>
            <person name="Halim A."/>
            <person name="Hossen Q.M.M."/>
            <person name="Hossain M.Z."/>
            <person name="Ahmed R."/>
            <person name="Khan M.M."/>
            <person name="Islam R."/>
            <person name="Rashid M.M."/>
            <person name="Khan S.A."/>
            <person name="Rahman M.S."/>
            <person name="Alam M."/>
            <person name="Yahiya A.S."/>
            <person name="Khan M.S."/>
            <person name="Azam M.S."/>
            <person name="Haque T."/>
            <person name="Lashkar M.Z.H."/>
            <person name="Akhand A.I."/>
            <person name="Morshed G."/>
            <person name="Roy S."/>
            <person name="Uddin K.S."/>
            <person name="Rabeya T."/>
            <person name="Hossain A.S."/>
            <person name="Chowdhury A."/>
            <person name="Snigdha A.R."/>
            <person name="Mortoza M.S."/>
            <person name="Matin S.A."/>
            <person name="Hoque S.M.E."/>
            <person name="Islam M.K."/>
            <person name="Roy D.K."/>
            <person name="Haider R."/>
            <person name="Moosa M.M."/>
            <person name="Elias S.M."/>
            <person name="Hasan A.M."/>
            <person name="Jahan S."/>
            <person name="Shafiuddin M."/>
            <person name="Mahmood N."/>
            <person name="Shommy N.S."/>
        </authorList>
    </citation>
    <scope>NUCLEOTIDE SEQUENCE [LARGE SCALE GENOMIC DNA]</scope>
    <source>
        <strain evidence="3">cv. O-4</strain>
    </source>
</reference>
<dbReference type="Proteomes" id="UP000187203">
    <property type="component" value="Unassembled WGS sequence"/>
</dbReference>
<name>A0A1R3H4D0_9ROSI</name>
<proteinExistence type="predicted"/>
<comment type="caution">
    <text evidence="2">The sequence shown here is derived from an EMBL/GenBank/DDBJ whole genome shotgun (WGS) entry which is preliminary data.</text>
</comment>
<organism evidence="2 3">
    <name type="scientific">Corchorus olitorius</name>
    <dbReference type="NCBI Taxonomy" id="93759"/>
    <lineage>
        <taxon>Eukaryota</taxon>
        <taxon>Viridiplantae</taxon>
        <taxon>Streptophyta</taxon>
        <taxon>Embryophyta</taxon>
        <taxon>Tracheophyta</taxon>
        <taxon>Spermatophyta</taxon>
        <taxon>Magnoliopsida</taxon>
        <taxon>eudicotyledons</taxon>
        <taxon>Gunneridae</taxon>
        <taxon>Pentapetalae</taxon>
        <taxon>rosids</taxon>
        <taxon>malvids</taxon>
        <taxon>Malvales</taxon>
        <taxon>Malvaceae</taxon>
        <taxon>Grewioideae</taxon>
        <taxon>Apeibeae</taxon>
        <taxon>Corchorus</taxon>
    </lineage>
</organism>
<dbReference type="AlphaFoldDB" id="A0A1R3H4D0"/>
<keyword evidence="3" id="KW-1185">Reference proteome</keyword>
<evidence type="ECO:0000313" key="3">
    <source>
        <dbReference type="Proteomes" id="UP000187203"/>
    </source>
</evidence>
<sequence>MAGDPTWKSQGKGRGKKKSGPDVEVGYFGLGWGTG</sequence>